<sequence>MAIKRARLFISLPIGLVLVAVGIIVWFTVDTAIHNQLENASITLPENDKSDLVNPWTRFVGNQNDTNNYRLYVYYVYNLTNPDDVSQGAYPVFEEVGPYHYNYIYERIIGNITDDEDVVSFQMWKRFIPITDNPNSRNPLTDVIYHFNLAYAAIVNTAGNEMNLAFSLGAGTIGQIITQLNSQTFQLTAASAAIPSVLTGIMAAIPQPPISSDPYTVWLLTTPPAGVPTNYSIGAFGVTTTDVSNAQFDTLMSSSNPLSFTNTNSTTSGFMVWLKALTDPTVKASLKAAVTTSYFISAATFDKLFLWYSNFRLTVAIPKLIAINPNCATVTCTPADMGYLQWGYASGLLNGVSISAFQTLPGVPEFGIKENYSIPLLATKRLFLATSGINLVTAKGIGTLLALTAAQNQTMIDVASGNTLTLADCAKLSSYIQYMMKGFTWTTIKAQNGGPFQKHTVNDFMFNSQDPILKLLFPNNPEEWNSSPLQNITTYDLAAAELPVDLTYTGKNDSQLAQVPITYHGHETVNYAVPIKVEGHNSENIGPFFLVNADVEDPPVTLFSEEYARSLYMERETVGNLGGLRYYRYRMSDSNWAVNATMFTGIDHLMNLTSSMGIPVYMSRPRLKGMNVQYLTKAGLSDLAYNDEDNDVYGDYEPNTGKAIRGRYSLQVNYYVEGQNNQSSTKFNYLNKMTGDIVYPMVWGKNEVAATQKQIDLIKTSYAVDAFRYALTIILIVIGSFLVLCATGLYLVDSLIAKGYFTD</sequence>
<keyword evidence="4 7" id="KW-1133">Transmembrane helix</keyword>
<evidence type="ECO:0000256" key="4">
    <source>
        <dbReference type="ARBA" id="ARBA00022989"/>
    </source>
</evidence>
<evidence type="ECO:0000256" key="3">
    <source>
        <dbReference type="ARBA" id="ARBA00022692"/>
    </source>
</evidence>
<dbReference type="PANTHER" id="PTHR11923">
    <property type="entry name" value="SCAVENGER RECEPTOR CLASS B TYPE-1 SR-B1"/>
    <property type="match status" value="1"/>
</dbReference>
<keyword evidence="6" id="KW-0325">Glycoprotein</keyword>
<dbReference type="GO" id="GO:0012506">
    <property type="term" value="C:vesicle membrane"/>
    <property type="evidence" value="ECO:0007669"/>
    <property type="project" value="TreeGrafter"/>
</dbReference>
<dbReference type="PANTHER" id="PTHR11923:SF102">
    <property type="entry name" value="LYSOSOME MEMBRANE PROTEIN 2-B"/>
    <property type="match status" value="1"/>
</dbReference>
<comment type="caution">
    <text evidence="8">The sequence shown here is derived from an EMBL/GenBank/DDBJ whole genome shotgun (WGS) entry which is preliminary data.</text>
</comment>
<evidence type="ECO:0000256" key="2">
    <source>
        <dbReference type="ARBA" id="ARBA00010532"/>
    </source>
</evidence>
<dbReference type="EMBL" id="LODT01000041">
    <property type="protein sequence ID" value="KYQ89415.1"/>
    <property type="molecule type" value="Genomic_DNA"/>
</dbReference>
<evidence type="ECO:0000256" key="6">
    <source>
        <dbReference type="ARBA" id="ARBA00023180"/>
    </source>
</evidence>
<dbReference type="STRING" id="361077.A0A151Z643"/>
<dbReference type="InterPro" id="IPR002159">
    <property type="entry name" value="CD36_fam"/>
</dbReference>
<evidence type="ECO:0000313" key="9">
    <source>
        <dbReference type="Proteomes" id="UP000076078"/>
    </source>
</evidence>
<dbReference type="InParanoid" id="A0A151Z643"/>
<comment type="subcellular location">
    <subcellularLocation>
        <location evidence="1">Membrane</location>
    </subcellularLocation>
</comment>
<evidence type="ECO:0000256" key="1">
    <source>
        <dbReference type="ARBA" id="ARBA00004370"/>
    </source>
</evidence>
<feature type="transmembrane region" description="Helical" evidence="7">
    <location>
        <begin position="725"/>
        <end position="748"/>
    </location>
</feature>
<accession>A0A151Z643</accession>
<evidence type="ECO:0000313" key="8">
    <source>
        <dbReference type="EMBL" id="KYQ89415.1"/>
    </source>
</evidence>
<keyword evidence="9" id="KW-1185">Reference proteome</keyword>
<dbReference type="PRINTS" id="PR01609">
    <property type="entry name" value="CD36FAMILY"/>
</dbReference>
<evidence type="ECO:0000256" key="7">
    <source>
        <dbReference type="SAM" id="Phobius"/>
    </source>
</evidence>
<dbReference type="GO" id="GO:0006911">
    <property type="term" value="P:phagocytosis, engulfment"/>
    <property type="evidence" value="ECO:0007669"/>
    <property type="project" value="TreeGrafter"/>
</dbReference>
<reference evidence="8 9" key="1">
    <citation type="submission" date="2015-12" db="EMBL/GenBank/DDBJ databases">
        <title>Dictyostelia acquired genes for synthesis and detection of signals that induce cell-type specialization by lateral gene transfer from prokaryotes.</title>
        <authorList>
            <person name="Gloeckner G."/>
            <person name="Schaap P."/>
        </authorList>
    </citation>
    <scope>NUCLEOTIDE SEQUENCE [LARGE SCALE GENOMIC DNA]</scope>
    <source>
        <strain evidence="8 9">TK</strain>
    </source>
</reference>
<dbReference type="Pfam" id="PF01130">
    <property type="entry name" value="CD36"/>
    <property type="match status" value="2"/>
</dbReference>
<comment type="similarity">
    <text evidence="2">Belongs to the CD36 family.</text>
</comment>
<gene>
    <name evidence="8" type="ORF">DLAC_10076</name>
</gene>
<dbReference type="GO" id="GO:0005044">
    <property type="term" value="F:scavenger receptor activity"/>
    <property type="evidence" value="ECO:0007669"/>
    <property type="project" value="TreeGrafter"/>
</dbReference>
<dbReference type="GO" id="GO:0045335">
    <property type="term" value="C:phagocytic vesicle"/>
    <property type="evidence" value="ECO:0007669"/>
    <property type="project" value="TreeGrafter"/>
</dbReference>
<proteinExistence type="inferred from homology"/>
<dbReference type="AlphaFoldDB" id="A0A151Z643"/>
<evidence type="ECO:0000256" key="5">
    <source>
        <dbReference type="ARBA" id="ARBA00023136"/>
    </source>
</evidence>
<name>A0A151Z643_TIELA</name>
<organism evidence="8 9">
    <name type="scientific">Tieghemostelium lacteum</name>
    <name type="common">Slime mold</name>
    <name type="synonym">Dictyostelium lacteum</name>
    <dbReference type="NCBI Taxonomy" id="361077"/>
    <lineage>
        <taxon>Eukaryota</taxon>
        <taxon>Amoebozoa</taxon>
        <taxon>Evosea</taxon>
        <taxon>Eumycetozoa</taxon>
        <taxon>Dictyostelia</taxon>
        <taxon>Dictyosteliales</taxon>
        <taxon>Raperosteliaceae</taxon>
        <taxon>Tieghemostelium</taxon>
    </lineage>
</organism>
<dbReference type="Proteomes" id="UP000076078">
    <property type="component" value="Unassembled WGS sequence"/>
</dbReference>
<feature type="transmembrane region" description="Helical" evidence="7">
    <location>
        <begin position="7"/>
        <end position="29"/>
    </location>
</feature>
<keyword evidence="5 7" id="KW-0472">Membrane</keyword>
<protein>
    <submittedName>
        <fullName evidence="8">Lysosomal integral membrane protein II</fullName>
    </submittedName>
</protein>
<keyword evidence="3 7" id="KW-0812">Transmembrane</keyword>
<dbReference type="OrthoDB" id="18585at2759"/>